<dbReference type="InterPro" id="IPR011008">
    <property type="entry name" value="Dimeric_a/b-barrel"/>
</dbReference>
<dbReference type="Gene3D" id="3.30.70.100">
    <property type="match status" value="1"/>
</dbReference>
<organism evidence="2">
    <name type="scientific">freshwater metagenome</name>
    <dbReference type="NCBI Taxonomy" id="449393"/>
    <lineage>
        <taxon>unclassified sequences</taxon>
        <taxon>metagenomes</taxon>
        <taxon>ecological metagenomes</taxon>
    </lineage>
</organism>
<accession>A0A6J6EVX9</accession>
<feature type="domain" description="ABM" evidence="1">
    <location>
        <begin position="9"/>
        <end position="56"/>
    </location>
</feature>
<evidence type="ECO:0000259" key="1">
    <source>
        <dbReference type="Pfam" id="PF03992"/>
    </source>
</evidence>
<proteinExistence type="predicted"/>
<dbReference type="EMBL" id="CAEZTU010000046">
    <property type="protein sequence ID" value="CAB4580712.1"/>
    <property type="molecule type" value="Genomic_DNA"/>
</dbReference>
<dbReference type="AlphaFoldDB" id="A0A6J6EVX9"/>
<dbReference type="SUPFAM" id="SSF54909">
    <property type="entry name" value="Dimeric alpha+beta barrel"/>
    <property type="match status" value="1"/>
</dbReference>
<dbReference type="InterPro" id="IPR007138">
    <property type="entry name" value="ABM_dom"/>
</dbReference>
<name>A0A6J6EVX9_9ZZZZ</name>
<dbReference type="Pfam" id="PF03992">
    <property type="entry name" value="ABM"/>
    <property type="match status" value="1"/>
</dbReference>
<reference evidence="2" key="1">
    <citation type="submission" date="2020-05" db="EMBL/GenBank/DDBJ databases">
        <authorList>
            <person name="Chiriac C."/>
            <person name="Salcher M."/>
            <person name="Ghai R."/>
            <person name="Kavagutti S V."/>
        </authorList>
    </citation>
    <scope>NUCLEOTIDE SEQUENCE</scope>
</reference>
<sequence>MFVITSHVPANQQEFMAHTKKMSEILSQEPGFIELLVGRSPDKPDTLLVVQKWDSIGNARRAINSGKNRMDVWPVMSSAKDEPTMFETLFEFKDGFGTDFESVLNQN</sequence>
<protein>
    <submittedName>
        <fullName evidence="2">Unannotated protein</fullName>
    </submittedName>
</protein>
<gene>
    <name evidence="2" type="ORF">UFOPK1740_00912</name>
</gene>
<evidence type="ECO:0000313" key="2">
    <source>
        <dbReference type="EMBL" id="CAB4580712.1"/>
    </source>
</evidence>